<evidence type="ECO:0000313" key="4">
    <source>
        <dbReference type="Proteomes" id="UP000663881"/>
    </source>
</evidence>
<organism evidence="3 4">
    <name type="scientific">Adineta steineri</name>
    <dbReference type="NCBI Taxonomy" id="433720"/>
    <lineage>
        <taxon>Eukaryota</taxon>
        <taxon>Metazoa</taxon>
        <taxon>Spiralia</taxon>
        <taxon>Gnathifera</taxon>
        <taxon>Rotifera</taxon>
        <taxon>Eurotatoria</taxon>
        <taxon>Bdelloidea</taxon>
        <taxon>Adinetida</taxon>
        <taxon>Adinetidae</taxon>
        <taxon>Adineta</taxon>
    </lineage>
</organism>
<dbReference type="AlphaFoldDB" id="A0A820G4G8"/>
<feature type="transmembrane region" description="Helical" evidence="1">
    <location>
        <begin position="28"/>
        <end position="52"/>
    </location>
</feature>
<dbReference type="Proteomes" id="UP000663881">
    <property type="component" value="Unassembled WGS sequence"/>
</dbReference>
<dbReference type="EMBL" id="CAJNON010000043">
    <property type="protein sequence ID" value="CAF0856181.1"/>
    <property type="molecule type" value="Genomic_DNA"/>
</dbReference>
<comment type="caution">
    <text evidence="3">The sequence shown here is derived from an EMBL/GenBank/DDBJ whole genome shotgun (WGS) entry which is preliminary data.</text>
</comment>
<evidence type="ECO:0000313" key="2">
    <source>
        <dbReference type="EMBL" id="CAF0856181.1"/>
    </source>
</evidence>
<gene>
    <name evidence="3" type="ORF">OKA104_LOCUS44662</name>
    <name evidence="2" type="ORF">VCS650_LOCUS6941</name>
</gene>
<dbReference type="Proteomes" id="UP000663891">
    <property type="component" value="Unassembled WGS sequence"/>
</dbReference>
<dbReference type="EMBL" id="CAJOAY010013852">
    <property type="protein sequence ID" value="CAF4270952.1"/>
    <property type="molecule type" value="Genomic_DNA"/>
</dbReference>
<evidence type="ECO:0000313" key="3">
    <source>
        <dbReference type="EMBL" id="CAF4270952.1"/>
    </source>
</evidence>
<reference evidence="3" key="1">
    <citation type="submission" date="2021-02" db="EMBL/GenBank/DDBJ databases">
        <authorList>
            <person name="Nowell W R."/>
        </authorList>
    </citation>
    <scope>NUCLEOTIDE SEQUENCE</scope>
</reference>
<name>A0A820G4G8_9BILA</name>
<protein>
    <submittedName>
        <fullName evidence="3">Uncharacterized protein</fullName>
    </submittedName>
</protein>
<evidence type="ECO:0000256" key="1">
    <source>
        <dbReference type="SAM" id="Phobius"/>
    </source>
</evidence>
<keyword evidence="1" id="KW-0812">Transmembrane</keyword>
<proteinExistence type="predicted"/>
<keyword evidence="1" id="KW-0472">Membrane</keyword>
<accession>A0A820G4G8</accession>
<sequence length="81" mass="9055">MHANQAYKKGVTVNNGSDKWWHRRWVKITGISVIVLIIVAVILALVLIFVVFAPKKSETPQSGKLHSNVFRSSSMVPLNQV</sequence>
<keyword evidence="1" id="KW-1133">Transmembrane helix</keyword>